<organism evidence="1">
    <name type="scientific">mine drainage metagenome</name>
    <dbReference type="NCBI Taxonomy" id="410659"/>
    <lineage>
        <taxon>unclassified sequences</taxon>
        <taxon>metagenomes</taxon>
        <taxon>ecological metagenomes</taxon>
    </lineage>
</organism>
<sequence length="54" mass="5475">MSRKSIRLAGAAIALIALVPAGGPVFLGIIRDDVHAHSRTGDLGLQAITVAGLL</sequence>
<reference evidence="1" key="1">
    <citation type="submission" date="2013-08" db="EMBL/GenBank/DDBJ databases">
        <authorList>
            <person name="Mendez C."/>
            <person name="Richter M."/>
            <person name="Ferrer M."/>
            <person name="Sanchez J."/>
        </authorList>
    </citation>
    <scope>NUCLEOTIDE SEQUENCE</scope>
</reference>
<accession>T1A5E6</accession>
<proteinExistence type="predicted"/>
<evidence type="ECO:0000313" key="1">
    <source>
        <dbReference type="EMBL" id="EQD52182.1"/>
    </source>
</evidence>
<comment type="caution">
    <text evidence="1">The sequence shown here is derived from an EMBL/GenBank/DDBJ whole genome shotgun (WGS) entry which is preliminary data.</text>
</comment>
<feature type="non-terminal residue" evidence="1">
    <location>
        <position position="54"/>
    </location>
</feature>
<reference evidence="1" key="2">
    <citation type="journal article" date="2014" name="ISME J.">
        <title>Microbial stratification in low pH oxic and suboxic macroscopic growths along an acid mine drainage.</title>
        <authorList>
            <person name="Mendez-Garcia C."/>
            <person name="Mesa V."/>
            <person name="Sprenger R.R."/>
            <person name="Richter M."/>
            <person name="Diez M.S."/>
            <person name="Solano J."/>
            <person name="Bargiela R."/>
            <person name="Golyshina O.V."/>
            <person name="Manteca A."/>
            <person name="Ramos J.L."/>
            <person name="Gallego J.R."/>
            <person name="Llorente I."/>
            <person name="Martins Dos Santos V.A."/>
            <person name="Jensen O.N."/>
            <person name="Pelaez A.I."/>
            <person name="Sanchez J."/>
            <person name="Ferrer M."/>
        </authorList>
    </citation>
    <scope>NUCLEOTIDE SEQUENCE</scope>
</reference>
<protein>
    <submittedName>
        <fullName evidence="1">Uncharacterized protein</fullName>
    </submittedName>
</protein>
<dbReference type="EMBL" id="AUZX01009337">
    <property type="protein sequence ID" value="EQD52182.1"/>
    <property type="molecule type" value="Genomic_DNA"/>
</dbReference>
<name>T1A5E6_9ZZZZ</name>
<dbReference type="AlphaFoldDB" id="T1A5E6"/>
<gene>
    <name evidence="1" type="ORF">B1A_12812</name>
</gene>